<dbReference type="AlphaFoldDB" id="A0A2D0N2V0"/>
<reference evidence="2 3" key="1">
    <citation type="submission" date="2017-10" db="EMBL/GenBank/DDBJ databases">
        <title>The draft genome sequence of Lewinella nigricans NBRC 102662.</title>
        <authorList>
            <person name="Wang K."/>
        </authorList>
    </citation>
    <scope>NUCLEOTIDE SEQUENCE [LARGE SCALE GENOMIC DNA]</scope>
    <source>
        <strain evidence="2 3">NBRC 102662</strain>
    </source>
</reference>
<dbReference type="EMBL" id="PDUD01000037">
    <property type="protein sequence ID" value="PHN02777.1"/>
    <property type="molecule type" value="Genomic_DNA"/>
</dbReference>
<feature type="transmembrane region" description="Helical" evidence="1">
    <location>
        <begin position="61"/>
        <end position="80"/>
    </location>
</feature>
<organism evidence="2 3">
    <name type="scientific">Flavilitoribacter nigricans (strain ATCC 23147 / DSM 23189 / NBRC 102662 / NCIMB 1420 / SS-2)</name>
    <name type="common">Lewinella nigricans</name>
    <dbReference type="NCBI Taxonomy" id="1122177"/>
    <lineage>
        <taxon>Bacteria</taxon>
        <taxon>Pseudomonadati</taxon>
        <taxon>Bacteroidota</taxon>
        <taxon>Saprospiria</taxon>
        <taxon>Saprospirales</taxon>
        <taxon>Lewinellaceae</taxon>
        <taxon>Flavilitoribacter</taxon>
    </lineage>
</organism>
<gene>
    <name evidence="2" type="ORF">CRP01_30815</name>
</gene>
<feature type="transmembrane region" description="Helical" evidence="1">
    <location>
        <begin position="6"/>
        <end position="23"/>
    </location>
</feature>
<keyword evidence="3" id="KW-1185">Reference proteome</keyword>
<dbReference type="Proteomes" id="UP000223913">
    <property type="component" value="Unassembled WGS sequence"/>
</dbReference>
<evidence type="ECO:0000313" key="3">
    <source>
        <dbReference type="Proteomes" id="UP000223913"/>
    </source>
</evidence>
<accession>A0A2D0N2V0</accession>
<sequence>MPYHWQQAFGSIQFAIILGLPILAHNGLTGNREDLFVIIMSHDCGQSLVVISRFGNIPLFVAMYLGQAMFASATGAAIVLRTIKQYTLVTVQNTIFLHNPMFSKFLQGTLKLLKICDGSMPSMASRIAESEGRDLN</sequence>
<keyword evidence="1" id="KW-1133">Transmembrane helix</keyword>
<comment type="caution">
    <text evidence="2">The sequence shown here is derived from an EMBL/GenBank/DDBJ whole genome shotgun (WGS) entry which is preliminary data.</text>
</comment>
<name>A0A2D0N2V0_FLAN2</name>
<evidence type="ECO:0000313" key="2">
    <source>
        <dbReference type="EMBL" id="PHN02777.1"/>
    </source>
</evidence>
<evidence type="ECO:0000256" key="1">
    <source>
        <dbReference type="SAM" id="Phobius"/>
    </source>
</evidence>
<keyword evidence="1" id="KW-0812">Transmembrane</keyword>
<protein>
    <submittedName>
        <fullName evidence="2">Uncharacterized protein</fullName>
    </submittedName>
</protein>
<keyword evidence="1" id="KW-0472">Membrane</keyword>
<proteinExistence type="predicted"/>